<evidence type="ECO:0000256" key="4">
    <source>
        <dbReference type="ARBA" id="ARBA00022989"/>
    </source>
</evidence>
<dbReference type="Pfam" id="PF03772">
    <property type="entry name" value="Competence"/>
    <property type="match status" value="1"/>
</dbReference>
<feature type="transmembrane region" description="Helical" evidence="6">
    <location>
        <begin position="437"/>
        <end position="453"/>
    </location>
</feature>
<comment type="caution">
    <text evidence="8">The sequence shown here is derived from an EMBL/GenBank/DDBJ whole genome shotgun (WGS) entry which is preliminary data.</text>
</comment>
<feature type="transmembrane region" description="Helical" evidence="6">
    <location>
        <begin position="321"/>
        <end position="340"/>
    </location>
</feature>
<evidence type="ECO:0000256" key="2">
    <source>
        <dbReference type="ARBA" id="ARBA00022475"/>
    </source>
</evidence>
<feature type="transmembrane region" description="Helical" evidence="6">
    <location>
        <begin position="386"/>
        <end position="408"/>
    </location>
</feature>
<dbReference type="RefSeq" id="WP_114641002.1">
    <property type="nucleotide sequence ID" value="NZ_JAACIO010000001.1"/>
</dbReference>
<proteinExistence type="predicted"/>
<gene>
    <name evidence="8" type="ORF">DYH56_01110</name>
</gene>
<evidence type="ECO:0000259" key="7">
    <source>
        <dbReference type="Pfam" id="PF03772"/>
    </source>
</evidence>
<comment type="subcellular location">
    <subcellularLocation>
        <location evidence="1">Cell membrane</location>
        <topology evidence="1">Multi-pass membrane protein</topology>
    </subcellularLocation>
</comment>
<feature type="transmembrane region" description="Helical" evidence="6">
    <location>
        <begin position="414"/>
        <end position="430"/>
    </location>
</feature>
<dbReference type="PANTHER" id="PTHR30619:SF7">
    <property type="entry name" value="BETA-LACTAMASE DOMAIN PROTEIN"/>
    <property type="match status" value="1"/>
</dbReference>
<dbReference type="InterPro" id="IPR052159">
    <property type="entry name" value="Competence_DNA_uptake"/>
</dbReference>
<organism evidence="8 9">
    <name type="scientific">Psychrilyobacter piezotolerans</name>
    <dbReference type="NCBI Taxonomy" id="2293438"/>
    <lineage>
        <taxon>Bacteria</taxon>
        <taxon>Fusobacteriati</taxon>
        <taxon>Fusobacteriota</taxon>
        <taxon>Fusobacteriia</taxon>
        <taxon>Fusobacteriales</taxon>
        <taxon>Fusobacteriaceae</taxon>
        <taxon>Psychrilyobacter</taxon>
    </lineage>
</organism>
<dbReference type="Proteomes" id="UP000263486">
    <property type="component" value="Unassembled WGS sequence"/>
</dbReference>
<feature type="domain" description="ComEC/Rec2-related protein" evidence="7">
    <location>
        <begin position="167"/>
        <end position="430"/>
    </location>
</feature>
<feature type="transmembrane region" description="Helical" evidence="6">
    <location>
        <begin position="216"/>
        <end position="233"/>
    </location>
</feature>
<dbReference type="InterPro" id="IPR004477">
    <property type="entry name" value="ComEC_N"/>
</dbReference>
<evidence type="ECO:0000313" key="9">
    <source>
        <dbReference type="Proteomes" id="UP000263486"/>
    </source>
</evidence>
<keyword evidence="2" id="KW-1003">Cell membrane</keyword>
<feature type="transmembrane region" description="Helical" evidence="6">
    <location>
        <begin position="352"/>
        <end position="374"/>
    </location>
</feature>
<keyword evidence="5 6" id="KW-0472">Membrane</keyword>
<evidence type="ECO:0000256" key="1">
    <source>
        <dbReference type="ARBA" id="ARBA00004651"/>
    </source>
</evidence>
<protein>
    <submittedName>
        <fullName evidence="8">ComEC/Rec2 family competence protein</fullName>
    </submittedName>
</protein>
<feature type="transmembrane region" description="Helical" evidence="6">
    <location>
        <begin position="190"/>
        <end position="209"/>
    </location>
</feature>
<dbReference type="PANTHER" id="PTHR30619">
    <property type="entry name" value="DNA INTERNALIZATION/COMPETENCE PROTEIN COMEC/REC2"/>
    <property type="match status" value="1"/>
</dbReference>
<evidence type="ECO:0000256" key="3">
    <source>
        <dbReference type="ARBA" id="ARBA00022692"/>
    </source>
</evidence>
<evidence type="ECO:0000313" key="8">
    <source>
        <dbReference type="EMBL" id="REI43283.1"/>
    </source>
</evidence>
<evidence type="ECO:0000256" key="5">
    <source>
        <dbReference type="ARBA" id="ARBA00023136"/>
    </source>
</evidence>
<keyword evidence="3 6" id="KW-0812">Transmembrane</keyword>
<sequence length="550" mass="63735">MDINMIFFLNAIFISMVNLFGGREGLLCSLLFILAVYFKRKDRILTLVLSGITIFLYVNYSLKTMDKLGVNKTYEFQMDVVSDNAKIIKTDGKHLKISYYPVLDKFLEDGSYNVLGRINKIEDARIELVVLKDEKIETPIKDLLNNRVEKLVSAFPYEFQNFVAAVLLGRKDGISQEVREKFNYTGTSHILVISGLHIGIIIFSILVLLKKLPYQIRYAMAGIILTAYCYGVGFTPSVLRAYIMGVLYLGAKIFYEEREMKKALMLAFMVSGFINPYAIRSISYQMSYLALAGILFLYPKIQGEIKRFIPKKLKKIKLIDFLILSFSIQLILIPIFLYYFRVLPLFSFIPNLIVIPLGTVTVQVLFIALLLSFIGLGKILMPLGYYLYKLLSLIIDIFSKIPFLTLAFYVKISLLLYIFLYVLILLFILFEREKIRKYWYIVLGIIPLIFLVPPQRIEKLDLKWMNYRSTPNEVLFLNRRPERREILLLKDSGINRLDYIVTSYGMENNELKEAYPGAETTVLEKGQRIKVGDEFFINEKGRIKKVTERK</sequence>
<feature type="transmembrane region" description="Helical" evidence="6">
    <location>
        <begin position="285"/>
        <end position="301"/>
    </location>
</feature>
<dbReference type="EMBL" id="QUAJ01000001">
    <property type="protein sequence ID" value="REI43283.1"/>
    <property type="molecule type" value="Genomic_DNA"/>
</dbReference>
<keyword evidence="4 6" id="KW-1133">Transmembrane helix</keyword>
<dbReference type="NCBIfam" id="TIGR00360">
    <property type="entry name" value="ComEC_N-term"/>
    <property type="match status" value="1"/>
</dbReference>
<feature type="transmembrane region" description="Helical" evidence="6">
    <location>
        <begin position="44"/>
        <end position="62"/>
    </location>
</feature>
<name>A0ABX9KL59_9FUSO</name>
<evidence type="ECO:0000256" key="6">
    <source>
        <dbReference type="SAM" id="Phobius"/>
    </source>
</evidence>
<reference evidence="8 9" key="1">
    <citation type="submission" date="2018-08" db="EMBL/GenBank/DDBJ databases">
        <title>Draft genome sequence of Psychrilyobacter sp. strain SD5 isolated from Black Sea water.</title>
        <authorList>
            <person name="Yadav S."/>
            <person name="Villanueva L."/>
            <person name="Damste J.S.S."/>
        </authorList>
    </citation>
    <scope>NUCLEOTIDE SEQUENCE [LARGE SCALE GENOMIC DNA]</scope>
    <source>
        <strain evidence="8 9">SD5</strain>
    </source>
</reference>
<feature type="transmembrane region" description="Helical" evidence="6">
    <location>
        <begin position="6"/>
        <end position="37"/>
    </location>
</feature>
<keyword evidence="9" id="KW-1185">Reference proteome</keyword>
<accession>A0ABX9KL59</accession>